<dbReference type="InterPro" id="IPR015943">
    <property type="entry name" value="WD40/YVTN_repeat-like_dom_sf"/>
</dbReference>
<protein>
    <submittedName>
        <fullName evidence="1">Xyloglucanase</fullName>
    </submittedName>
</protein>
<dbReference type="PANTHER" id="PTHR43739:SF5">
    <property type="entry name" value="EXO-ALPHA-SIALIDASE"/>
    <property type="match status" value="1"/>
</dbReference>
<gene>
    <name evidence="1" type="ORF">BN000_04673</name>
</gene>
<evidence type="ECO:0000313" key="1">
    <source>
        <dbReference type="EMBL" id="CRK84628.1"/>
    </source>
</evidence>
<dbReference type="AlphaFoldDB" id="A0A0U1P3A7"/>
<dbReference type="Proteomes" id="UP000199087">
    <property type="component" value="Unassembled WGS sequence"/>
</dbReference>
<dbReference type="Gene3D" id="2.130.10.10">
    <property type="entry name" value="YVTN repeat-like/Quinoprotein amine dehydrogenase"/>
    <property type="match status" value="4"/>
</dbReference>
<dbReference type="CDD" id="cd15482">
    <property type="entry name" value="Sialidase_non-viral"/>
    <property type="match status" value="1"/>
</dbReference>
<dbReference type="RefSeq" id="WP_090638754.1">
    <property type="nucleotide sequence ID" value="NZ_CVRB01000005.1"/>
</dbReference>
<dbReference type="OrthoDB" id="9757947at2"/>
<sequence precursor="true">MERKENKNFNKKKAVKVTTTLALCTGLAWSPLGFVHANTGFSQKPVSIAHGPMNHPLGNINLPKNVLNPKFMDVNTHWIQLGPSPITGEYGDNGAPRSDSGRVASIAISENKNLKTVYVGAANGGVWSSINDGTTWKPLTDDQVTLATGSVAVDPNNPNTVYVGTGEQHFSADSRYGRGILKSTDSGKSWTTLGSDVFGGYHIGKVAVDPNDSSKVWVAADNGLYQSIDAGQTWNKMWSAQGKPTDVYIVKNNPGVIYMSVAGSGIYKSTNGGKNFTLLGQGTLPNYNTNPLMYNASLAVVEGATGQQDTIYSSYSDGNGNLMGMFKSTDSGVTWDRLTNVPQYFDSNYSYYGDYDAQHPSGQGWYDNVIAVDPTNPQHIIAGGITLIESLDGGTSWKSLDTFFNAKQGDINTHPDQHIIVFDSQGNAYVGNDGGVFKESTDGKWHNLNSNLNTVTFYPGLTAFNGGNFVMGGAQDNGTNLYSGQKAWLQETGGDGGYTYVDPQNPNFMLAEFQYGRILKSEDGGQNWDYAYPKYQDPGYLEDEGAVNDDEDGAAPFVTPFTASSLDNGKYEVIVGADRVYKSTNNGNLGSYVPISPKLDTAAINTVSQSKTNPNVIYVGTAKGDIYVTFTGGGTDPSAWHKITRTGKLDARAYVAAIAINPTNDNEITVTYSNTGYYSPESTNHVFYCPNTNTTNPVWTNVSAKLPATYAPSVTYLGQSVIVGTEQGVFIAKPGSDEWSKLGKDLPNVPVTSVVYAGNGKLVVGTYGRGAFRLELGQDAKHLAGLK</sequence>
<proteinExistence type="predicted"/>
<keyword evidence="2" id="KW-1185">Reference proteome</keyword>
<dbReference type="PANTHER" id="PTHR43739">
    <property type="entry name" value="XYLOGLUCANASE (EUROFUNG)"/>
    <property type="match status" value="1"/>
</dbReference>
<dbReference type="EMBL" id="CVRB01000005">
    <property type="protein sequence ID" value="CRK84628.1"/>
    <property type="molecule type" value="Genomic_DNA"/>
</dbReference>
<dbReference type="InterPro" id="IPR052025">
    <property type="entry name" value="Xyloglucanase_GH74"/>
</dbReference>
<reference evidence="2" key="1">
    <citation type="submission" date="2015-05" db="EMBL/GenBank/DDBJ databases">
        <authorList>
            <person name="Urmite Genomes"/>
        </authorList>
    </citation>
    <scope>NUCLEOTIDE SEQUENCE [LARGE SCALE GENOMIC DNA]</scope>
    <source>
        <strain evidence="2">LF1</strain>
    </source>
</reference>
<accession>A0A0U1P3A7</accession>
<organism evidence="1 2">
    <name type="scientific">Neobacillus massiliamazoniensis</name>
    <dbReference type="NCBI Taxonomy" id="1499688"/>
    <lineage>
        <taxon>Bacteria</taxon>
        <taxon>Bacillati</taxon>
        <taxon>Bacillota</taxon>
        <taxon>Bacilli</taxon>
        <taxon>Bacillales</taxon>
        <taxon>Bacillaceae</taxon>
        <taxon>Neobacillus</taxon>
    </lineage>
</organism>
<dbReference type="GO" id="GO:0010411">
    <property type="term" value="P:xyloglucan metabolic process"/>
    <property type="evidence" value="ECO:0007669"/>
    <property type="project" value="TreeGrafter"/>
</dbReference>
<evidence type="ECO:0000313" key="2">
    <source>
        <dbReference type="Proteomes" id="UP000199087"/>
    </source>
</evidence>
<dbReference type="SUPFAM" id="SSF110296">
    <property type="entry name" value="Oligoxyloglucan reducing end-specific cellobiohydrolase"/>
    <property type="match status" value="2"/>
</dbReference>
<name>A0A0U1P3A7_9BACI</name>